<dbReference type="InterPro" id="IPR013517">
    <property type="entry name" value="FG-GAP"/>
</dbReference>
<dbReference type="Proteomes" id="UP000663848">
    <property type="component" value="Unassembled WGS sequence"/>
</dbReference>
<organism evidence="4 6">
    <name type="scientific">Rotaria socialis</name>
    <dbReference type="NCBI Taxonomy" id="392032"/>
    <lineage>
        <taxon>Eukaryota</taxon>
        <taxon>Metazoa</taxon>
        <taxon>Spiralia</taxon>
        <taxon>Gnathifera</taxon>
        <taxon>Rotifera</taxon>
        <taxon>Eurotatoria</taxon>
        <taxon>Bdelloidea</taxon>
        <taxon>Philodinida</taxon>
        <taxon>Philodinidae</taxon>
        <taxon>Rotaria</taxon>
    </lineage>
</organism>
<accession>A0A821DRH5</accession>
<dbReference type="Pfam" id="PF13517">
    <property type="entry name" value="FG-GAP_3"/>
    <property type="match status" value="1"/>
</dbReference>
<sequence length="134" mass="14474">MNYSLGKTSVFVIAADFNNDSNMDLAVAVWCANVVSVLLGYGNGNFHTAINYMVGRVPSSDFNNDENLHLRVTNGSANTVSVLLGDGNGIFQSPMQYSTGRKPYYVMAADFNNDKKAGSGNCKLLGRCCECAPW</sequence>
<name>A0A821DRH5_9BILA</name>
<dbReference type="InterPro" id="IPR028994">
    <property type="entry name" value="Integrin_alpha_N"/>
</dbReference>
<keyword evidence="1" id="KW-0732">Signal</keyword>
<dbReference type="Proteomes" id="UP000663872">
    <property type="component" value="Unassembled WGS sequence"/>
</dbReference>
<evidence type="ECO:0000256" key="1">
    <source>
        <dbReference type="ARBA" id="ARBA00022729"/>
    </source>
</evidence>
<evidence type="ECO:0000313" key="2">
    <source>
        <dbReference type="EMBL" id="CAF3520215.1"/>
    </source>
</evidence>
<comment type="caution">
    <text evidence="4">The sequence shown here is derived from an EMBL/GenBank/DDBJ whole genome shotgun (WGS) entry which is preliminary data.</text>
</comment>
<evidence type="ECO:0000313" key="5">
    <source>
        <dbReference type="EMBL" id="CAF4733523.1"/>
    </source>
</evidence>
<dbReference type="EMBL" id="CAJOBR010003318">
    <property type="protein sequence ID" value="CAF4733523.1"/>
    <property type="molecule type" value="Genomic_DNA"/>
</dbReference>
<evidence type="ECO:0000313" key="3">
    <source>
        <dbReference type="EMBL" id="CAF3606860.1"/>
    </source>
</evidence>
<dbReference type="EMBL" id="CAJOBQ010004003">
    <property type="protein sequence ID" value="CAF4624234.1"/>
    <property type="molecule type" value="Genomic_DNA"/>
</dbReference>
<reference evidence="4" key="1">
    <citation type="submission" date="2021-02" db="EMBL/GenBank/DDBJ databases">
        <authorList>
            <person name="Nowell W R."/>
        </authorList>
    </citation>
    <scope>NUCLEOTIDE SEQUENCE</scope>
</reference>
<dbReference type="PANTHER" id="PTHR46580">
    <property type="entry name" value="SENSOR KINASE-RELATED"/>
    <property type="match status" value="1"/>
</dbReference>
<dbReference type="Proteomes" id="UP000663869">
    <property type="component" value="Unassembled WGS sequence"/>
</dbReference>
<dbReference type="Proteomes" id="UP000663862">
    <property type="component" value="Unassembled WGS sequence"/>
</dbReference>
<proteinExistence type="predicted"/>
<evidence type="ECO:0000313" key="4">
    <source>
        <dbReference type="EMBL" id="CAF4624234.1"/>
    </source>
</evidence>
<gene>
    <name evidence="2" type="ORF">FME351_LOCUS17904</name>
    <name evidence="3" type="ORF">GRG538_LOCUS22968</name>
    <name evidence="5" type="ORF">QYT958_LOCUS19742</name>
    <name evidence="4" type="ORF">TSG867_LOCUS29211</name>
</gene>
<dbReference type="SUPFAM" id="SSF69318">
    <property type="entry name" value="Integrin alpha N-terminal domain"/>
    <property type="match status" value="1"/>
</dbReference>
<evidence type="ECO:0000313" key="6">
    <source>
        <dbReference type="Proteomes" id="UP000663862"/>
    </source>
</evidence>
<dbReference type="Gene3D" id="2.30.30.100">
    <property type="match status" value="2"/>
</dbReference>
<dbReference type="EMBL" id="CAJNYU010002230">
    <property type="protein sequence ID" value="CAF3520215.1"/>
    <property type="molecule type" value="Genomic_DNA"/>
</dbReference>
<dbReference type="AlphaFoldDB" id="A0A821DRH5"/>
<protein>
    <submittedName>
        <fullName evidence="4">Uncharacterized protein</fullName>
    </submittedName>
</protein>
<dbReference type="EMBL" id="CAJNYT010003854">
    <property type="protein sequence ID" value="CAF3606860.1"/>
    <property type="molecule type" value="Genomic_DNA"/>
</dbReference>